<gene>
    <name evidence="6" type="ORF">BpHYR1_008505</name>
</gene>
<reference evidence="6 7" key="1">
    <citation type="journal article" date="2018" name="Sci. Rep.">
        <title>Genomic signatures of local adaptation to the degree of environmental predictability in rotifers.</title>
        <authorList>
            <person name="Franch-Gras L."/>
            <person name="Hahn C."/>
            <person name="Garcia-Roger E.M."/>
            <person name="Carmona M.J."/>
            <person name="Serra M."/>
            <person name="Gomez A."/>
        </authorList>
    </citation>
    <scope>NUCLEOTIDE SEQUENCE [LARGE SCALE GENOMIC DNA]</scope>
    <source>
        <strain evidence="6">HYR1</strain>
    </source>
</reference>
<dbReference type="STRING" id="10195.A0A3M7T4Q0"/>
<dbReference type="AlphaFoldDB" id="A0A3M7T4Q0"/>
<dbReference type="OrthoDB" id="310030at2759"/>
<accession>A0A3M7T4Q0</accession>
<dbReference type="Pfam" id="PF13520">
    <property type="entry name" value="AA_permease_2"/>
    <property type="match status" value="1"/>
</dbReference>
<keyword evidence="7" id="KW-1185">Reference proteome</keyword>
<feature type="transmembrane region" description="Helical" evidence="5">
    <location>
        <begin position="387"/>
        <end position="406"/>
    </location>
</feature>
<keyword evidence="4 5" id="KW-0472">Membrane</keyword>
<dbReference type="EMBL" id="REGN01000289">
    <property type="protein sequence ID" value="RNA42992.1"/>
    <property type="molecule type" value="Genomic_DNA"/>
</dbReference>
<evidence type="ECO:0000313" key="6">
    <source>
        <dbReference type="EMBL" id="RNA42992.1"/>
    </source>
</evidence>
<evidence type="ECO:0000256" key="4">
    <source>
        <dbReference type="ARBA" id="ARBA00023136"/>
    </source>
</evidence>
<evidence type="ECO:0000256" key="2">
    <source>
        <dbReference type="ARBA" id="ARBA00022692"/>
    </source>
</evidence>
<name>A0A3M7T4Q0_BRAPC</name>
<dbReference type="PIRSF" id="PIRSF006060">
    <property type="entry name" value="AA_transporter"/>
    <property type="match status" value="1"/>
</dbReference>
<keyword evidence="2 5" id="KW-0812">Transmembrane</keyword>
<dbReference type="PANTHER" id="PTHR43243:SF105">
    <property type="entry name" value="CATIONIC AMINO ACID TRANSPORTER C-TERMINAL DOMAIN-CONTAINING PROTEIN"/>
    <property type="match status" value="1"/>
</dbReference>
<keyword evidence="3 5" id="KW-1133">Transmembrane helix</keyword>
<protein>
    <submittedName>
        <fullName evidence="6">High affinity cationic amino acid transporter 1-like isoform X1</fullName>
    </submittedName>
</protein>
<dbReference type="Proteomes" id="UP000276133">
    <property type="component" value="Unassembled WGS sequence"/>
</dbReference>
<dbReference type="GO" id="GO:0005886">
    <property type="term" value="C:plasma membrane"/>
    <property type="evidence" value="ECO:0007669"/>
    <property type="project" value="TreeGrafter"/>
</dbReference>
<organism evidence="6 7">
    <name type="scientific">Brachionus plicatilis</name>
    <name type="common">Marine rotifer</name>
    <name type="synonym">Brachionus muelleri</name>
    <dbReference type="NCBI Taxonomy" id="10195"/>
    <lineage>
        <taxon>Eukaryota</taxon>
        <taxon>Metazoa</taxon>
        <taxon>Spiralia</taxon>
        <taxon>Gnathifera</taxon>
        <taxon>Rotifera</taxon>
        <taxon>Eurotatoria</taxon>
        <taxon>Monogononta</taxon>
        <taxon>Pseudotrocha</taxon>
        <taxon>Ploima</taxon>
        <taxon>Brachionidae</taxon>
        <taxon>Brachionus</taxon>
    </lineage>
</organism>
<evidence type="ECO:0000313" key="7">
    <source>
        <dbReference type="Proteomes" id="UP000276133"/>
    </source>
</evidence>
<evidence type="ECO:0000256" key="5">
    <source>
        <dbReference type="SAM" id="Phobius"/>
    </source>
</evidence>
<dbReference type="Gene3D" id="1.20.1740.10">
    <property type="entry name" value="Amino acid/polyamine transporter I"/>
    <property type="match status" value="1"/>
</dbReference>
<comment type="subcellular location">
    <subcellularLocation>
        <location evidence="1">Membrane</location>
        <topology evidence="1">Multi-pass membrane protein</topology>
    </subcellularLocation>
</comment>
<feature type="transmembrane region" description="Helical" evidence="5">
    <location>
        <begin position="159"/>
        <end position="176"/>
    </location>
</feature>
<evidence type="ECO:0000256" key="3">
    <source>
        <dbReference type="ARBA" id="ARBA00022989"/>
    </source>
</evidence>
<evidence type="ECO:0000256" key="1">
    <source>
        <dbReference type="ARBA" id="ARBA00004141"/>
    </source>
</evidence>
<sequence>MLGKKFEFIFRKKTQKIDRNVSYKRTLGLYDITAIGLSCSLNGIFIMIGESIKYESGPSIAISFILAAVACILSGLCFCELSSKIQNSGAAYSYMYVTMGEFLAFCIGWNYIFQYVIAVSSDARALSQNIDSLVNNKISNLSVTYLELNIPGLSKFPDVLSILIILIISTFLLFDIKESSFVNKSINVADINNWKLTPLTSNKTKTNDTIINAGGFMPFGCRGIFESTSKCFYAFIGFDAIASTCEESKNPERDVPKAIILTILILSFIYIILSIVLTLMEPYFLINEFTPFSSTFEYAYPDFVYNEVNIFKVLIILNILLSIVVSIYGEIYVVSRIISTMAHDGLIFKNLSKLSEKFRSPIYAIMLASVVSGIFAVFIEIMELIDLLAMGALSAYCVVSICLVLLRYKPSDLNESISFEDESIQSVDWSVKHFINESFYPSTIFPNSMSIRIINVLTTSSGK</sequence>
<dbReference type="InterPro" id="IPR002293">
    <property type="entry name" value="AA/rel_permease1"/>
</dbReference>
<feature type="transmembrane region" description="Helical" evidence="5">
    <location>
        <begin position="60"/>
        <end position="79"/>
    </location>
</feature>
<feature type="transmembrane region" description="Helical" evidence="5">
    <location>
        <begin position="310"/>
        <end position="333"/>
    </location>
</feature>
<dbReference type="PANTHER" id="PTHR43243">
    <property type="entry name" value="INNER MEMBRANE TRANSPORTER YGJI-RELATED"/>
    <property type="match status" value="1"/>
</dbReference>
<feature type="transmembrane region" description="Helical" evidence="5">
    <location>
        <begin position="27"/>
        <end position="48"/>
    </location>
</feature>
<feature type="transmembrane region" description="Helical" evidence="5">
    <location>
        <begin position="258"/>
        <end position="280"/>
    </location>
</feature>
<proteinExistence type="predicted"/>
<dbReference type="GO" id="GO:0015171">
    <property type="term" value="F:amino acid transmembrane transporter activity"/>
    <property type="evidence" value="ECO:0007669"/>
    <property type="project" value="TreeGrafter"/>
</dbReference>
<feature type="transmembrane region" description="Helical" evidence="5">
    <location>
        <begin position="362"/>
        <end position="381"/>
    </location>
</feature>
<feature type="transmembrane region" description="Helical" evidence="5">
    <location>
        <begin position="91"/>
        <end position="112"/>
    </location>
</feature>
<comment type="caution">
    <text evidence="6">The sequence shown here is derived from an EMBL/GenBank/DDBJ whole genome shotgun (WGS) entry which is preliminary data.</text>
</comment>